<dbReference type="EMBL" id="CP039543">
    <property type="protein sequence ID" value="QJT09351.1"/>
    <property type="molecule type" value="Genomic_DNA"/>
</dbReference>
<keyword evidence="2" id="KW-1185">Reference proteome</keyword>
<protein>
    <submittedName>
        <fullName evidence="1">Uncharacterized protein</fullName>
    </submittedName>
</protein>
<sequence length="387" mass="44772">MNRLKDLDKIVMSSFDNLSPVMGKQSSEIEKELISKSSEVLVKETTDSLFETIQEEFKQRLRTSLQTHFEYHFEHVRENRFRIWGRDDNIAFSKETVIELFSSLRHASQNSLFSPAHYSNDSPVRRALFHAGFKAGRVFVDDLCDILVIDSNISILSSVFEFFKLSLAFDMKSAWWEQVTDVTKEDAFFSFCLNKPFIKYPYIQDNNDDEVAELSSFLEGYFLAIFNGGGDTLYGLNRLLSPRVPYQRPEVCTSVENVSDGHYSKGMYRVHYKKKYYDDFGAIDQHIFLLLRCAKLIEKSPHSDELAENALIRLKELIESVQDLASCLPETHSGVRVTFSSERYDRYKSNIVGFGTSLITRYLRRKTLDAAYAFELIRTYKISSCDV</sequence>
<evidence type="ECO:0000313" key="2">
    <source>
        <dbReference type="Proteomes" id="UP000503251"/>
    </source>
</evidence>
<proteinExistence type="predicted"/>
<evidence type="ECO:0000313" key="1">
    <source>
        <dbReference type="EMBL" id="QJT09351.1"/>
    </source>
</evidence>
<dbReference type="Proteomes" id="UP000503251">
    <property type="component" value="Chromosome"/>
</dbReference>
<reference evidence="1 2" key="1">
    <citation type="submission" date="2019-04" db="EMBL/GenBank/DDBJ databases">
        <title>Isolation and culture of sulfate reducing bacteria from the cold seep of the South China Sea.</title>
        <authorList>
            <person name="Sun C."/>
            <person name="Liu R."/>
        </authorList>
    </citation>
    <scope>NUCLEOTIDE SEQUENCE [LARGE SCALE GENOMIC DNA]</scope>
    <source>
        <strain evidence="1 2">CS1</strain>
    </source>
</reference>
<accession>A0ABX6NGD6</accession>
<dbReference type="RefSeq" id="WP_171267326.1">
    <property type="nucleotide sequence ID" value="NZ_CP039543.1"/>
</dbReference>
<gene>
    <name evidence="1" type="ORF">E8L03_10545</name>
</gene>
<organism evidence="1 2">
    <name type="scientific">Oceanidesulfovibrio marinus</name>
    <dbReference type="NCBI Taxonomy" id="370038"/>
    <lineage>
        <taxon>Bacteria</taxon>
        <taxon>Pseudomonadati</taxon>
        <taxon>Thermodesulfobacteriota</taxon>
        <taxon>Desulfovibrionia</taxon>
        <taxon>Desulfovibrionales</taxon>
        <taxon>Desulfovibrionaceae</taxon>
        <taxon>Oceanidesulfovibrio</taxon>
    </lineage>
</organism>
<name>A0ABX6NGD6_9BACT</name>